<dbReference type="AlphaFoldDB" id="A0A135L2N4"/>
<accession>A0A135L2N4</accession>
<dbReference type="EMBL" id="LSKU01000001">
    <property type="protein sequence ID" value="KXG43241.1"/>
    <property type="molecule type" value="Genomic_DNA"/>
</dbReference>
<sequence length="195" mass="22597">MNAGLLQAWRAFDFIYQHMTRLEYVDKENGNIFRVVFCKYHGPDLVTRDGTHISKGDPIVKLHIHNWGLANRLQGINNEARLGLITFRIVKDSLPTLATYIEHHPKGNAVKAVIGTTFLHRGVNRLGFDVHPVPDLLRFRIKNQYLKLILFLIHPNGIKRLKRKPEELVLKRVYISKNHLLNQYGTASQQMEELM</sequence>
<name>A0A135L2N4_9BACI</name>
<gene>
    <name evidence="2" type="ORF">U473_03840</name>
</gene>
<dbReference type="OrthoDB" id="1951946at2"/>
<dbReference type="Pfam" id="PF22790">
    <property type="entry name" value="YkoP"/>
    <property type="match status" value="1"/>
</dbReference>
<keyword evidence="3" id="KW-1185">Reference proteome</keyword>
<proteinExistence type="predicted"/>
<organism evidence="2 3">
    <name type="scientific">Tepidibacillus decaturensis</name>
    <dbReference type="NCBI Taxonomy" id="1413211"/>
    <lineage>
        <taxon>Bacteria</taxon>
        <taxon>Bacillati</taxon>
        <taxon>Bacillota</taxon>
        <taxon>Bacilli</taxon>
        <taxon>Bacillales</taxon>
        <taxon>Bacillaceae</taxon>
        <taxon>Tepidibacillus</taxon>
    </lineage>
</organism>
<dbReference type="RefSeq" id="WP_068723504.1">
    <property type="nucleotide sequence ID" value="NZ_LSKU01000001.1"/>
</dbReference>
<dbReference type="Proteomes" id="UP000070352">
    <property type="component" value="Unassembled WGS sequence"/>
</dbReference>
<evidence type="ECO:0000259" key="1">
    <source>
        <dbReference type="Pfam" id="PF22790"/>
    </source>
</evidence>
<dbReference type="STRING" id="1413211.U473_03840"/>
<comment type="caution">
    <text evidence="2">The sequence shown here is derived from an EMBL/GenBank/DDBJ whole genome shotgun (WGS) entry which is preliminary data.</text>
</comment>
<evidence type="ECO:0000313" key="2">
    <source>
        <dbReference type="EMBL" id="KXG43241.1"/>
    </source>
</evidence>
<reference evidence="2 3" key="1">
    <citation type="submission" date="2016-02" db="EMBL/GenBank/DDBJ databases">
        <title>Draft Genome for Tepidibacillus decaturensis nov. sp. Strain Z9, an Anaerobic, Moderately Thermophilic and Heterotrophic Bacterium from Deep Subsurface of the Illinois Basin, USA.</title>
        <authorList>
            <person name="Dong Y."/>
            <person name="Chang J.Y."/>
            <person name="Sanford R."/>
            <person name="Fouke B.W."/>
        </authorList>
    </citation>
    <scope>NUCLEOTIDE SEQUENCE [LARGE SCALE GENOMIC DNA]</scope>
    <source>
        <strain evidence="2 3">Z9</strain>
    </source>
</reference>
<feature type="domain" description="YkoP-like" evidence="1">
    <location>
        <begin position="4"/>
        <end position="184"/>
    </location>
</feature>
<protein>
    <recommendedName>
        <fullName evidence="1">YkoP-like domain-containing protein</fullName>
    </recommendedName>
</protein>
<evidence type="ECO:0000313" key="3">
    <source>
        <dbReference type="Proteomes" id="UP000070352"/>
    </source>
</evidence>
<dbReference type="InterPro" id="IPR054467">
    <property type="entry name" value="YkoP-like_dom"/>
</dbReference>